<dbReference type="EMBL" id="MG976688">
    <property type="protein sequence ID" value="AXY63227.1"/>
    <property type="molecule type" value="Genomic_DNA"/>
</dbReference>
<sequence>MNLSYADRIKLDTRLSERFICLDPKGYFLIKIDIDRGELVVEHYVNMINEQGLAVDPESGEVLSCCSIESRSPLTIYRARTAKELGIQLTEGKGPNPITYLDHALYMGRELQKAEQALITNQGYTQD</sequence>
<protein>
    <submittedName>
        <fullName evidence="5">Pterin-binding family</fullName>
    </submittedName>
</protein>
<dbReference type="AlphaFoldDB" id="A0A1L5YBI4"/>
<proteinExistence type="predicted"/>
<evidence type="ECO:0000313" key="6">
    <source>
        <dbReference type="Proteomes" id="UP000503178"/>
    </source>
</evidence>
<keyword evidence="2" id="KW-0934">Plastid</keyword>
<feature type="domain" description="DUF4346" evidence="1">
    <location>
        <begin position="22"/>
        <end position="127"/>
    </location>
</feature>
<evidence type="ECO:0000313" key="4">
    <source>
        <dbReference type="EMBL" id="AXY63227.1"/>
    </source>
</evidence>
<evidence type="ECO:0000313" key="3">
    <source>
        <dbReference type="EMBL" id="AQX44835.1"/>
    </source>
</evidence>
<dbReference type="InterPro" id="IPR017260">
    <property type="entry name" value="UCP037673"/>
</dbReference>
<reference evidence="2" key="1">
    <citation type="journal article" date="2017" name="Protist">
        <title>Diversity of the Photosynthetic Paulinella Species, with the Description of Paulinella micropora sp. nov. and the Chromatophore Genome Sequence for strain KR01.</title>
        <authorList>
            <person name="Lhee D."/>
            <person name="Yang E.C."/>
            <person name="Kim J.I."/>
            <person name="Nakayama T."/>
            <person name="Zuccarello G."/>
            <person name="Andersen R.A."/>
            <person name="Yoon H.S."/>
        </authorList>
    </citation>
    <scope>NUCLEOTIDE SEQUENCE</scope>
    <source>
        <strain evidence="3">FK01</strain>
        <strain evidence="2">KR01</strain>
    </source>
</reference>
<evidence type="ECO:0000259" key="1">
    <source>
        <dbReference type="Pfam" id="PF14251"/>
    </source>
</evidence>
<geneLocation type="plastid" evidence="2"/>
<dbReference type="InterPro" id="IPR025595">
    <property type="entry name" value="PterinBD-DUF4346"/>
</dbReference>
<accession>A0A1L5YBI4</accession>
<evidence type="ECO:0000313" key="2">
    <source>
        <dbReference type="EMBL" id="APP88068.1"/>
    </source>
</evidence>
<reference evidence="4" key="2">
    <citation type="submission" date="2018-02" db="EMBL/GenBank/DDBJ databases">
        <title>Genome reduction pattern in chromatophore genome of Paulinella.</title>
        <authorList>
            <person name="Lhee D."/>
            <person name="Yoon H.S."/>
        </authorList>
    </citation>
    <scope>NUCLEOTIDE SEQUENCE</scope>
    <source>
        <strain evidence="4">NZ27</strain>
    </source>
</reference>
<name>A0A1L5YBI4_9EUKA</name>
<evidence type="ECO:0000313" key="5">
    <source>
        <dbReference type="EMBL" id="BBL86049.1"/>
    </source>
</evidence>
<dbReference type="EMBL" id="LC490351">
    <property type="protein sequence ID" value="BBL86049.1"/>
    <property type="molecule type" value="Genomic_DNA"/>
</dbReference>
<dbReference type="Pfam" id="PF14251">
    <property type="entry name" value="PterinBD-DUF4346"/>
    <property type="match status" value="1"/>
</dbReference>
<organism evidence="2">
    <name type="scientific">Paulinella micropora</name>
    <dbReference type="NCBI Taxonomy" id="1928728"/>
    <lineage>
        <taxon>Eukaryota</taxon>
        <taxon>Sar</taxon>
        <taxon>Rhizaria</taxon>
        <taxon>Cercozoa</taxon>
        <taxon>Imbricatea</taxon>
        <taxon>Silicofilosea</taxon>
        <taxon>Euglyphida</taxon>
        <taxon>Paulinellidae</taxon>
        <taxon>Paulinella</taxon>
    </lineage>
</organism>
<dbReference type="EMBL" id="KX897545">
    <property type="protein sequence ID" value="APP88068.1"/>
    <property type="molecule type" value="Genomic_DNA"/>
</dbReference>
<dbReference type="Proteomes" id="UP000503178">
    <property type="component" value="Chromatophore Pltd"/>
</dbReference>
<dbReference type="EMBL" id="KY124271">
    <property type="protein sequence ID" value="AQX44835.1"/>
    <property type="molecule type" value="Genomic_DNA"/>
</dbReference>
<dbReference type="PIRSF" id="PIRSF037673">
    <property type="entry name" value="UCP037673"/>
    <property type="match status" value="1"/>
</dbReference>
<gene>
    <name evidence="5" type="primary">MYN1_Chr_233</name>
    <name evidence="2" type="ORF">PCKR_280</name>
    <name evidence="3" type="ORF">PFK_280</name>
    <name evidence="4" type="ORF">PMNZ_282</name>
    <name evidence="5" type="ORF">PMYN1_Chma240</name>
</gene>
<keyword evidence="6" id="KW-1185">Reference proteome</keyword>
<reference evidence="5 6" key="3">
    <citation type="submission" date="2019-06" db="EMBL/GenBank/DDBJ databases">
        <title>A hidden player of endosymbiotic evolution: DNA virus triggered massive gene transfer.</title>
        <authorList>
            <person name="Matsuo M."/>
            <person name="Katahata A."/>
            <person name="Tachikawa M."/>
            <person name="Minakuchi Y."/>
            <person name="Noguchi H."/>
            <person name="Toyoda A."/>
            <person name="Fujiyama A."/>
            <person name="Suzuki Y."/>
            <person name="Satoh S."/>
            <person name="Nakayama T."/>
            <person name="Kamikawa R."/>
            <person name="Nomura M."/>
            <person name="Inagaki Y."/>
            <person name="Ishida K."/>
            <person name="Obokata J."/>
        </authorList>
    </citation>
    <scope>NUCLEOTIDE SEQUENCE [LARGE SCALE GENOMIC DNA]</scope>
    <source>
        <strain evidence="5 6">MYN1</strain>
    </source>
</reference>